<keyword evidence="5" id="KW-1185">Reference proteome</keyword>
<feature type="chain" id="PRO_5017931468" evidence="3">
    <location>
        <begin position="19"/>
        <end position="315"/>
    </location>
</feature>
<evidence type="ECO:0000256" key="2">
    <source>
        <dbReference type="ARBA" id="ARBA00023054"/>
    </source>
</evidence>
<dbReference type="GO" id="GO:0030313">
    <property type="term" value="C:cell envelope"/>
    <property type="evidence" value="ECO:0007669"/>
    <property type="project" value="UniProtKB-SubCell"/>
</dbReference>
<evidence type="ECO:0000313" key="4">
    <source>
        <dbReference type="EMBL" id="RMA80184.1"/>
    </source>
</evidence>
<protein>
    <submittedName>
        <fullName evidence="4">Multidrug resistance efflux pump</fullName>
    </submittedName>
</protein>
<comment type="caution">
    <text evidence="4">The sequence shown here is derived from an EMBL/GenBank/DDBJ whole genome shotgun (WGS) entry which is preliminary data.</text>
</comment>
<dbReference type="PANTHER" id="PTHR32347">
    <property type="entry name" value="EFFLUX SYSTEM COMPONENT YKNX-RELATED"/>
    <property type="match status" value="1"/>
</dbReference>
<organism evidence="4 5">
    <name type="scientific">Umboniibacter marinipuniceus</name>
    <dbReference type="NCBI Taxonomy" id="569599"/>
    <lineage>
        <taxon>Bacteria</taxon>
        <taxon>Pseudomonadati</taxon>
        <taxon>Pseudomonadota</taxon>
        <taxon>Gammaproteobacteria</taxon>
        <taxon>Cellvibrionales</taxon>
        <taxon>Cellvibrionaceae</taxon>
        <taxon>Umboniibacter</taxon>
    </lineage>
</organism>
<sequence>MKYLAVLCLSLLGVSASAERLLLTAEVTSLQQSIVSTPRHLYAGWSRKIVWMADEGAVVKAGEPLVSFDTEALQSRFDQFEEQLIAAEDNVAVQARTEALASLSAQRRIDVARLELEKARLIAERQTSFSSRKEIADAEFAVLSAELELEKALEAAEFTAERNRSQAQTRALNIERLRAEYAFAQGEIERSTIFANEDVLVIYQRSRFQERDVQIGDSLDPGSSVLKLLPLGGSSLRAWVSEVDANSVDTGVSVDIRFDKDPSQTVEGTITSVGDAGVELERRGLGRWVPVHIEFTGQSTMELSPGMSARVEVAQ</sequence>
<dbReference type="Gene3D" id="2.40.30.170">
    <property type="match status" value="1"/>
</dbReference>
<keyword evidence="3" id="KW-0732">Signal</keyword>
<reference evidence="4 5" key="1">
    <citation type="submission" date="2018-10" db="EMBL/GenBank/DDBJ databases">
        <title>Genomic Encyclopedia of Type Strains, Phase IV (KMG-IV): sequencing the most valuable type-strain genomes for metagenomic binning, comparative biology and taxonomic classification.</title>
        <authorList>
            <person name="Goeker M."/>
        </authorList>
    </citation>
    <scope>NUCLEOTIDE SEQUENCE [LARGE SCALE GENOMIC DNA]</scope>
    <source>
        <strain evidence="4 5">DSM 25080</strain>
    </source>
</reference>
<dbReference type="OrthoDB" id="9156101at2"/>
<dbReference type="AlphaFoldDB" id="A0A3M0A7B1"/>
<name>A0A3M0A7B1_9GAMM</name>
<feature type="signal peptide" evidence="3">
    <location>
        <begin position="1"/>
        <end position="18"/>
    </location>
</feature>
<dbReference type="PANTHER" id="PTHR32347:SF23">
    <property type="entry name" value="BLL5650 PROTEIN"/>
    <property type="match status" value="1"/>
</dbReference>
<accession>A0A3M0A7B1</accession>
<dbReference type="EMBL" id="REFJ01000003">
    <property type="protein sequence ID" value="RMA80184.1"/>
    <property type="molecule type" value="Genomic_DNA"/>
</dbReference>
<evidence type="ECO:0000256" key="1">
    <source>
        <dbReference type="ARBA" id="ARBA00004196"/>
    </source>
</evidence>
<proteinExistence type="predicted"/>
<keyword evidence="2" id="KW-0175">Coiled coil</keyword>
<dbReference type="InterPro" id="IPR050465">
    <property type="entry name" value="UPF0194_transport"/>
</dbReference>
<gene>
    <name evidence="4" type="ORF">DFR27_1547</name>
</gene>
<comment type="subcellular location">
    <subcellularLocation>
        <location evidence="1">Cell envelope</location>
    </subcellularLocation>
</comment>
<dbReference type="Proteomes" id="UP000267187">
    <property type="component" value="Unassembled WGS sequence"/>
</dbReference>
<evidence type="ECO:0000313" key="5">
    <source>
        <dbReference type="Proteomes" id="UP000267187"/>
    </source>
</evidence>
<evidence type="ECO:0000256" key="3">
    <source>
        <dbReference type="SAM" id="SignalP"/>
    </source>
</evidence>
<dbReference type="RefSeq" id="WP_121876865.1">
    <property type="nucleotide sequence ID" value="NZ_REFJ01000003.1"/>
</dbReference>